<gene>
    <name evidence="2" type="ORF">FA15DRAFT_160376</name>
</gene>
<dbReference type="EMBL" id="ML210163">
    <property type="protein sequence ID" value="TFK27598.1"/>
    <property type="molecule type" value="Genomic_DNA"/>
</dbReference>
<dbReference type="InterPro" id="IPR016181">
    <property type="entry name" value="Acyl_CoA_acyltransferase"/>
</dbReference>
<dbReference type="Pfam" id="PF13508">
    <property type="entry name" value="Acetyltransf_7"/>
    <property type="match status" value="1"/>
</dbReference>
<dbReference type="CDD" id="cd04301">
    <property type="entry name" value="NAT_SF"/>
    <property type="match status" value="1"/>
</dbReference>
<dbReference type="Gene3D" id="3.40.630.30">
    <property type="match status" value="1"/>
</dbReference>
<dbReference type="Proteomes" id="UP000307440">
    <property type="component" value="Unassembled WGS sequence"/>
</dbReference>
<keyword evidence="3" id="KW-1185">Reference proteome</keyword>
<sequence>MPNISVCKISAPVTLATIQSFATLRLRSLQVNPEAFGSNYAREVAFTEEQWRERIEPNSDKATFIATATHMNLPEHSQDVATVTDEEQWIGSVSILGPDYLTKIPFTLPAAFEERDELWYMLVGTWVEPQFRGMGIGKRLMREALQWATGSRGASPPNEVQKKCVLLRVHAQNTAAQMLYRASGFERFEDPEDESAPSDEIWMGYRVQNGDNSSAINDAQE</sequence>
<dbReference type="PANTHER" id="PTHR43617">
    <property type="entry name" value="L-AMINO ACID N-ACETYLTRANSFERASE"/>
    <property type="match status" value="1"/>
</dbReference>
<evidence type="ECO:0000259" key="1">
    <source>
        <dbReference type="PROSITE" id="PS51186"/>
    </source>
</evidence>
<dbReference type="PROSITE" id="PS51186">
    <property type="entry name" value="GNAT"/>
    <property type="match status" value="1"/>
</dbReference>
<organism evidence="2 3">
    <name type="scientific">Coprinopsis marcescibilis</name>
    <name type="common">Agaric fungus</name>
    <name type="synonym">Psathyrella marcescibilis</name>
    <dbReference type="NCBI Taxonomy" id="230819"/>
    <lineage>
        <taxon>Eukaryota</taxon>
        <taxon>Fungi</taxon>
        <taxon>Dikarya</taxon>
        <taxon>Basidiomycota</taxon>
        <taxon>Agaricomycotina</taxon>
        <taxon>Agaricomycetes</taxon>
        <taxon>Agaricomycetidae</taxon>
        <taxon>Agaricales</taxon>
        <taxon>Agaricineae</taxon>
        <taxon>Psathyrellaceae</taxon>
        <taxon>Coprinopsis</taxon>
    </lineage>
</organism>
<name>A0A5C3L4H6_COPMA</name>
<dbReference type="InterPro" id="IPR050276">
    <property type="entry name" value="MshD_Acetyltransferase"/>
</dbReference>
<evidence type="ECO:0000313" key="2">
    <source>
        <dbReference type="EMBL" id="TFK27598.1"/>
    </source>
</evidence>
<dbReference type="GO" id="GO:0016747">
    <property type="term" value="F:acyltransferase activity, transferring groups other than amino-acyl groups"/>
    <property type="evidence" value="ECO:0007669"/>
    <property type="project" value="InterPro"/>
</dbReference>
<accession>A0A5C3L4H6</accession>
<protein>
    <recommendedName>
        <fullName evidence="1">N-acetyltransferase domain-containing protein</fullName>
    </recommendedName>
</protein>
<evidence type="ECO:0000313" key="3">
    <source>
        <dbReference type="Proteomes" id="UP000307440"/>
    </source>
</evidence>
<dbReference type="SUPFAM" id="SSF55729">
    <property type="entry name" value="Acyl-CoA N-acyltransferases (Nat)"/>
    <property type="match status" value="1"/>
</dbReference>
<reference evidence="2 3" key="1">
    <citation type="journal article" date="2019" name="Nat. Ecol. Evol.">
        <title>Megaphylogeny resolves global patterns of mushroom evolution.</title>
        <authorList>
            <person name="Varga T."/>
            <person name="Krizsan K."/>
            <person name="Foldi C."/>
            <person name="Dima B."/>
            <person name="Sanchez-Garcia M."/>
            <person name="Sanchez-Ramirez S."/>
            <person name="Szollosi G.J."/>
            <person name="Szarkandi J.G."/>
            <person name="Papp V."/>
            <person name="Albert L."/>
            <person name="Andreopoulos W."/>
            <person name="Angelini C."/>
            <person name="Antonin V."/>
            <person name="Barry K.W."/>
            <person name="Bougher N.L."/>
            <person name="Buchanan P."/>
            <person name="Buyck B."/>
            <person name="Bense V."/>
            <person name="Catcheside P."/>
            <person name="Chovatia M."/>
            <person name="Cooper J."/>
            <person name="Damon W."/>
            <person name="Desjardin D."/>
            <person name="Finy P."/>
            <person name="Geml J."/>
            <person name="Haridas S."/>
            <person name="Hughes K."/>
            <person name="Justo A."/>
            <person name="Karasinski D."/>
            <person name="Kautmanova I."/>
            <person name="Kiss B."/>
            <person name="Kocsube S."/>
            <person name="Kotiranta H."/>
            <person name="LaButti K.M."/>
            <person name="Lechner B.E."/>
            <person name="Liimatainen K."/>
            <person name="Lipzen A."/>
            <person name="Lukacs Z."/>
            <person name="Mihaltcheva S."/>
            <person name="Morgado L.N."/>
            <person name="Niskanen T."/>
            <person name="Noordeloos M.E."/>
            <person name="Ohm R.A."/>
            <person name="Ortiz-Santana B."/>
            <person name="Ovrebo C."/>
            <person name="Racz N."/>
            <person name="Riley R."/>
            <person name="Savchenko A."/>
            <person name="Shiryaev A."/>
            <person name="Soop K."/>
            <person name="Spirin V."/>
            <person name="Szebenyi C."/>
            <person name="Tomsovsky M."/>
            <person name="Tulloss R.E."/>
            <person name="Uehling J."/>
            <person name="Grigoriev I.V."/>
            <person name="Vagvolgyi C."/>
            <person name="Papp T."/>
            <person name="Martin F.M."/>
            <person name="Miettinen O."/>
            <person name="Hibbett D.S."/>
            <person name="Nagy L.G."/>
        </authorList>
    </citation>
    <scope>NUCLEOTIDE SEQUENCE [LARGE SCALE GENOMIC DNA]</scope>
    <source>
        <strain evidence="2 3">CBS 121175</strain>
    </source>
</reference>
<dbReference type="AlphaFoldDB" id="A0A5C3L4H6"/>
<feature type="domain" description="N-acetyltransferase" evidence="1">
    <location>
        <begin position="24"/>
        <end position="208"/>
    </location>
</feature>
<dbReference type="OrthoDB" id="41532at2759"/>
<proteinExistence type="predicted"/>
<dbReference type="InterPro" id="IPR000182">
    <property type="entry name" value="GNAT_dom"/>
</dbReference>